<gene>
    <name evidence="2" type="ORF">Cfor_01538</name>
</gene>
<accession>A0A6L2PJR5</accession>
<name>A0A6L2PJR5_COPFO</name>
<dbReference type="EMBL" id="BLKM01000211">
    <property type="protein sequence ID" value="GFG30307.1"/>
    <property type="molecule type" value="Genomic_DNA"/>
</dbReference>
<dbReference type="Proteomes" id="UP000502823">
    <property type="component" value="Unassembled WGS sequence"/>
</dbReference>
<feature type="compositionally biased region" description="Acidic residues" evidence="1">
    <location>
        <begin position="36"/>
        <end position="48"/>
    </location>
</feature>
<protein>
    <submittedName>
        <fullName evidence="2">Uncharacterized protein</fullName>
    </submittedName>
</protein>
<feature type="region of interest" description="Disordered" evidence="1">
    <location>
        <begin position="1"/>
        <end position="48"/>
    </location>
</feature>
<keyword evidence="3" id="KW-1185">Reference proteome</keyword>
<sequence length="73" mass="8048">MKRKQLTAESDSEDDDEDVMPSTKFRRGEALPSDLEFGDDSCGSDDPPDEIDDGEWNMMGAALEREFLSGSGD</sequence>
<dbReference type="InParanoid" id="A0A6L2PJR5"/>
<proteinExistence type="predicted"/>
<evidence type="ECO:0000313" key="2">
    <source>
        <dbReference type="EMBL" id="GFG30307.1"/>
    </source>
</evidence>
<dbReference type="AlphaFoldDB" id="A0A6L2PJR5"/>
<evidence type="ECO:0000256" key="1">
    <source>
        <dbReference type="SAM" id="MobiDB-lite"/>
    </source>
</evidence>
<organism evidence="2 3">
    <name type="scientific">Coptotermes formosanus</name>
    <name type="common">Formosan subterranean termite</name>
    <dbReference type="NCBI Taxonomy" id="36987"/>
    <lineage>
        <taxon>Eukaryota</taxon>
        <taxon>Metazoa</taxon>
        <taxon>Ecdysozoa</taxon>
        <taxon>Arthropoda</taxon>
        <taxon>Hexapoda</taxon>
        <taxon>Insecta</taxon>
        <taxon>Pterygota</taxon>
        <taxon>Neoptera</taxon>
        <taxon>Polyneoptera</taxon>
        <taxon>Dictyoptera</taxon>
        <taxon>Blattodea</taxon>
        <taxon>Blattoidea</taxon>
        <taxon>Termitoidae</taxon>
        <taxon>Rhinotermitidae</taxon>
        <taxon>Coptotermes</taxon>
    </lineage>
</organism>
<evidence type="ECO:0000313" key="3">
    <source>
        <dbReference type="Proteomes" id="UP000502823"/>
    </source>
</evidence>
<reference evidence="3" key="1">
    <citation type="submission" date="2020-01" db="EMBL/GenBank/DDBJ databases">
        <title>Draft genome sequence of the Termite Coptotermes fromosanus.</title>
        <authorList>
            <person name="Itakura S."/>
            <person name="Yosikawa Y."/>
            <person name="Umezawa K."/>
        </authorList>
    </citation>
    <scope>NUCLEOTIDE SEQUENCE [LARGE SCALE GENOMIC DNA]</scope>
</reference>
<feature type="compositionally biased region" description="Acidic residues" evidence="1">
    <location>
        <begin position="10"/>
        <end position="19"/>
    </location>
</feature>
<comment type="caution">
    <text evidence="2">The sequence shown here is derived from an EMBL/GenBank/DDBJ whole genome shotgun (WGS) entry which is preliminary data.</text>
</comment>